<reference evidence="1" key="1">
    <citation type="submission" date="2020-12" db="EMBL/GenBank/DDBJ databases">
        <authorList>
            <person name="Iha C."/>
        </authorList>
    </citation>
    <scope>NUCLEOTIDE SEQUENCE</scope>
</reference>
<organism evidence="1 2">
    <name type="scientific">Ostreobium quekettii</name>
    <dbReference type="NCBI Taxonomy" id="121088"/>
    <lineage>
        <taxon>Eukaryota</taxon>
        <taxon>Viridiplantae</taxon>
        <taxon>Chlorophyta</taxon>
        <taxon>core chlorophytes</taxon>
        <taxon>Ulvophyceae</taxon>
        <taxon>TCBD clade</taxon>
        <taxon>Bryopsidales</taxon>
        <taxon>Ostreobineae</taxon>
        <taxon>Ostreobiaceae</taxon>
        <taxon>Ostreobium</taxon>
    </lineage>
</organism>
<proteinExistence type="predicted"/>
<protein>
    <submittedName>
        <fullName evidence="1">Uncharacterized protein</fullName>
    </submittedName>
</protein>
<keyword evidence="2" id="KW-1185">Reference proteome</keyword>
<evidence type="ECO:0000313" key="1">
    <source>
        <dbReference type="EMBL" id="CAD7701925.1"/>
    </source>
</evidence>
<name>A0A8S1J7Q4_9CHLO</name>
<dbReference type="Proteomes" id="UP000708148">
    <property type="component" value="Unassembled WGS sequence"/>
</dbReference>
<gene>
    <name evidence="1" type="ORF">OSTQU699_LOCUS7282</name>
</gene>
<evidence type="ECO:0000313" key="2">
    <source>
        <dbReference type="Proteomes" id="UP000708148"/>
    </source>
</evidence>
<sequence length="103" mass="10846">MAGKRSPYSIGSSFAPRLCKIVSGWRPSVSGWACMLGGNVLTADFRVSISDRGAVGQEGHVAPCGELHQQKATVCVGMHQVDSHNLCVSQRCQAFVPVSCSGP</sequence>
<accession>A0A8S1J7Q4</accession>
<dbReference type="AlphaFoldDB" id="A0A8S1J7Q4"/>
<dbReference type="EMBL" id="CAJHUC010001660">
    <property type="protein sequence ID" value="CAD7701925.1"/>
    <property type="molecule type" value="Genomic_DNA"/>
</dbReference>
<comment type="caution">
    <text evidence="1">The sequence shown here is derived from an EMBL/GenBank/DDBJ whole genome shotgun (WGS) entry which is preliminary data.</text>
</comment>